<dbReference type="PANTHER" id="PTHR39453:SF1">
    <property type="entry name" value="PHOSPHATE PROPANOYLTRANSFERASE"/>
    <property type="match status" value="1"/>
</dbReference>
<comment type="pathway">
    <text evidence="10">Polyol metabolism; 1,2-propanediol degradation.</text>
</comment>
<comment type="function">
    <text evidence="10">Involved in 1,2-propanediol (1,2-PD) degradation by catalyzing the conversion of propanoyl-CoA to propanoyl-phosphate.</text>
</comment>
<evidence type="ECO:0000256" key="7">
    <source>
        <dbReference type="ARBA" id="ARBA00022833"/>
    </source>
</evidence>
<dbReference type="EMBL" id="JBHUEM010000009">
    <property type="protein sequence ID" value="MFD1736619.1"/>
    <property type="molecule type" value="Genomic_DNA"/>
</dbReference>
<dbReference type="RefSeq" id="WP_377927782.1">
    <property type="nucleotide sequence ID" value="NZ_JBHUEM010000009.1"/>
</dbReference>
<evidence type="ECO:0000256" key="5">
    <source>
        <dbReference type="ARBA" id="ARBA00022679"/>
    </source>
</evidence>
<dbReference type="Pfam" id="PF06130">
    <property type="entry name" value="PTAC"/>
    <property type="match status" value="1"/>
</dbReference>
<evidence type="ECO:0000256" key="1">
    <source>
        <dbReference type="ARBA" id="ARBA00001947"/>
    </source>
</evidence>
<evidence type="ECO:0000256" key="3">
    <source>
        <dbReference type="ARBA" id="ARBA00012206"/>
    </source>
</evidence>
<protein>
    <recommendedName>
        <fullName evidence="4 10">Phosphate propanoyltransferase</fullName>
        <ecNumber evidence="3 10">2.3.1.222</ecNumber>
    </recommendedName>
</protein>
<keyword evidence="8 10" id="KW-0012">Acyltransferase</keyword>
<keyword evidence="12" id="KW-1185">Reference proteome</keyword>
<evidence type="ECO:0000313" key="12">
    <source>
        <dbReference type="Proteomes" id="UP001597214"/>
    </source>
</evidence>
<reference evidence="12" key="1">
    <citation type="journal article" date="2019" name="Int. J. Syst. Evol. Microbiol.">
        <title>The Global Catalogue of Microorganisms (GCM) 10K type strain sequencing project: providing services to taxonomists for standard genome sequencing and annotation.</title>
        <authorList>
            <consortium name="The Broad Institute Genomics Platform"/>
            <consortium name="The Broad Institute Genome Sequencing Center for Infectious Disease"/>
            <person name="Wu L."/>
            <person name="Ma J."/>
        </authorList>
    </citation>
    <scope>NUCLEOTIDE SEQUENCE [LARGE SCALE GENOMIC DNA]</scope>
    <source>
        <strain evidence="12">CCUG 49339</strain>
    </source>
</reference>
<dbReference type="EC" id="2.3.1.222" evidence="3 10"/>
<proteinExistence type="inferred from homology"/>
<dbReference type="NCBIfam" id="NF011652">
    <property type="entry name" value="PRK15070.1"/>
    <property type="match status" value="1"/>
</dbReference>
<sequence>MDQEKLVHIIKEITVKTLEKQNEKLNEIPIAVSNRHVHLSTLHLERLFGKGYQLQKLKDLSQPNQFAAKETVTLIGAKGKIEKVRVLGPARGETQVEVSLYDGYTLGVTPPIRNSGDIEGSPAITIQGPRGQIKLEKGLICAARHIHMHTSDAEKLEVRDGEHVQIKVAGERGVIFDHVLIRVSPHYRLEMHIDLDEANAAHIQNGQIGTLIKLKGGKK</sequence>
<evidence type="ECO:0000256" key="9">
    <source>
        <dbReference type="ARBA" id="ARBA00047589"/>
    </source>
</evidence>
<keyword evidence="7" id="KW-0862">Zinc</keyword>
<dbReference type="InterPro" id="IPR008300">
    <property type="entry name" value="PTAC"/>
</dbReference>
<evidence type="ECO:0000256" key="6">
    <source>
        <dbReference type="ARBA" id="ARBA00022723"/>
    </source>
</evidence>
<evidence type="ECO:0000256" key="8">
    <source>
        <dbReference type="ARBA" id="ARBA00023315"/>
    </source>
</evidence>
<comment type="similarity">
    <text evidence="2 10">Belongs to the PduL family.</text>
</comment>
<dbReference type="PANTHER" id="PTHR39453">
    <property type="entry name" value="PHOSPHATE PROPANOYLTRANSFERASE"/>
    <property type="match status" value="1"/>
</dbReference>
<dbReference type="PIRSF" id="PIRSF010130">
    <property type="entry name" value="PduL"/>
    <property type="match status" value="1"/>
</dbReference>
<evidence type="ECO:0000313" key="11">
    <source>
        <dbReference type="EMBL" id="MFD1736619.1"/>
    </source>
</evidence>
<organism evidence="11 12">
    <name type="scientific">Bacillus salitolerans</name>
    <dbReference type="NCBI Taxonomy" id="1437434"/>
    <lineage>
        <taxon>Bacteria</taxon>
        <taxon>Bacillati</taxon>
        <taxon>Bacillota</taxon>
        <taxon>Bacilli</taxon>
        <taxon>Bacillales</taxon>
        <taxon>Bacillaceae</taxon>
        <taxon>Bacillus</taxon>
    </lineage>
</organism>
<evidence type="ECO:0000256" key="4">
    <source>
        <dbReference type="ARBA" id="ARBA00020837"/>
    </source>
</evidence>
<dbReference type="Proteomes" id="UP001597214">
    <property type="component" value="Unassembled WGS sequence"/>
</dbReference>
<accession>A0ABW4LN74</accession>
<keyword evidence="6" id="KW-0479">Metal-binding</keyword>
<comment type="cofactor">
    <cofactor evidence="1">
        <name>Zn(2+)</name>
        <dbReference type="ChEBI" id="CHEBI:29105"/>
    </cofactor>
</comment>
<gene>
    <name evidence="11" type="ORF">ACFSCX_08575</name>
</gene>
<keyword evidence="5 10" id="KW-0808">Transferase</keyword>
<comment type="caution">
    <text evidence="11">The sequence shown here is derived from an EMBL/GenBank/DDBJ whole genome shotgun (WGS) entry which is preliminary data.</text>
</comment>
<evidence type="ECO:0000256" key="10">
    <source>
        <dbReference type="PIRNR" id="PIRNR010130"/>
    </source>
</evidence>
<comment type="catalytic activity">
    <reaction evidence="9 10">
        <text>propanoyl-CoA + phosphate = propanoyl phosphate + CoA</text>
        <dbReference type="Rhea" id="RHEA:28046"/>
        <dbReference type="ChEBI" id="CHEBI:43474"/>
        <dbReference type="ChEBI" id="CHEBI:57287"/>
        <dbReference type="ChEBI" id="CHEBI:57392"/>
        <dbReference type="ChEBI" id="CHEBI:58933"/>
        <dbReference type="EC" id="2.3.1.222"/>
    </reaction>
</comment>
<evidence type="ECO:0000256" key="2">
    <source>
        <dbReference type="ARBA" id="ARBA00007342"/>
    </source>
</evidence>
<name>A0ABW4LN74_9BACI</name>